<dbReference type="EMBL" id="CP064795">
    <property type="protein sequence ID" value="QPG04404.1"/>
    <property type="molecule type" value="Genomic_DNA"/>
</dbReference>
<organism evidence="1 2">
    <name type="scientific">Salinimonas marina</name>
    <dbReference type="NCBI Taxonomy" id="2785918"/>
    <lineage>
        <taxon>Bacteria</taxon>
        <taxon>Pseudomonadati</taxon>
        <taxon>Pseudomonadota</taxon>
        <taxon>Gammaproteobacteria</taxon>
        <taxon>Alteromonadales</taxon>
        <taxon>Alteromonadaceae</taxon>
        <taxon>Alteromonas/Salinimonas group</taxon>
        <taxon>Salinimonas</taxon>
    </lineage>
</organism>
<reference evidence="1 2" key="1">
    <citation type="submission" date="2020-11" db="EMBL/GenBank/DDBJ databases">
        <title>Complete genome sequence for Salinimonas sp. strain G2-b.</title>
        <authorList>
            <person name="Park S.-J."/>
        </authorList>
    </citation>
    <scope>NUCLEOTIDE SEQUENCE [LARGE SCALE GENOMIC DNA]</scope>
    <source>
        <strain evidence="1 2">G2-b</strain>
    </source>
</reference>
<proteinExistence type="predicted"/>
<dbReference type="KEGG" id="smaa:IT774_09005"/>
<dbReference type="RefSeq" id="WP_195809500.1">
    <property type="nucleotide sequence ID" value="NZ_CP064795.1"/>
</dbReference>
<dbReference type="Proteomes" id="UP000595095">
    <property type="component" value="Chromosome"/>
</dbReference>
<evidence type="ECO:0000313" key="2">
    <source>
        <dbReference type="Proteomes" id="UP000595095"/>
    </source>
</evidence>
<evidence type="ECO:0000313" key="1">
    <source>
        <dbReference type="EMBL" id="QPG04404.1"/>
    </source>
</evidence>
<protein>
    <submittedName>
        <fullName evidence="1">Uncharacterized protein</fullName>
    </submittedName>
</protein>
<dbReference type="AlphaFoldDB" id="A0A7S9DUY8"/>
<keyword evidence="2" id="KW-1185">Reference proteome</keyword>
<gene>
    <name evidence="1" type="ORF">IT774_09005</name>
</gene>
<name>A0A7S9DUY8_9ALTE</name>
<sequence>MATVNMVASNMVASNMVTSNMEGVRFSRASQTAGKTLHHRDGKAKEVYKTSGPVGIPLAFFCA</sequence>
<accession>A0A7S9DUY8</accession>